<dbReference type="AlphaFoldDB" id="W9JGI5"/>
<dbReference type="EMBL" id="JH717919">
    <property type="protein sequence ID" value="EWZ28750.1"/>
    <property type="molecule type" value="Genomic_DNA"/>
</dbReference>
<reference evidence="1" key="2">
    <citation type="submission" date="2012-06" db="EMBL/GenBank/DDBJ databases">
        <title>Annotation of the Genome Sequence of Fusarium oxysporum Fo47.</title>
        <authorList>
            <consortium name="The Broad Institute Genomics Platform"/>
            <person name="Ma L.-J."/>
            <person name="Corby-Kistler H."/>
            <person name="Broz K."/>
            <person name="Gale L.R."/>
            <person name="Jonkers W."/>
            <person name="O'Donnell K."/>
            <person name="Ploetz R."/>
            <person name="Steinberg C."/>
            <person name="Schwartz D.C."/>
            <person name="VanEtten H."/>
            <person name="Zhou S."/>
            <person name="Young S.K."/>
            <person name="Zeng Q."/>
            <person name="Gargeya S."/>
            <person name="Fitzgerald M."/>
            <person name="Abouelleil A."/>
            <person name="Alvarado L."/>
            <person name="Chapman S.B."/>
            <person name="Gainer-Dewar J."/>
            <person name="Goldberg J."/>
            <person name="Griggs A."/>
            <person name="Gujja S."/>
            <person name="Hansen M."/>
            <person name="Howarth C."/>
            <person name="Imamovic A."/>
            <person name="Ireland A."/>
            <person name="Larimer J."/>
            <person name="McCowan C."/>
            <person name="Murphy C."/>
            <person name="Pearson M."/>
            <person name="Poon T.W."/>
            <person name="Priest M."/>
            <person name="Roberts A."/>
            <person name="Saif S."/>
            <person name="Shea T."/>
            <person name="Sykes S."/>
            <person name="Wortman J."/>
            <person name="Nusbaum C."/>
            <person name="Birren B."/>
        </authorList>
    </citation>
    <scope>NUCLEOTIDE SEQUENCE</scope>
    <source>
        <strain evidence="1">Fo47</strain>
    </source>
</reference>
<dbReference type="VEuPathDB" id="FungiDB:FOZG_17618"/>
<gene>
    <name evidence="1" type="ORF">FOZG_17618</name>
</gene>
<sequence length="103" mass="11298">MSLISARIFTSTAGKHNATEYLESFPFVIGCQGGPSDDPPFSVAGVIAIWRDAKDFGFMPLVGDFTQGDEIEVDDDILDQIMKVPRRLSRPPIITLLSSKLLL</sequence>
<proteinExistence type="predicted"/>
<dbReference type="Proteomes" id="UP000030766">
    <property type="component" value="Unassembled WGS sequence"/>
</dbReference>
<reference evidence="1" key="1">
    <citation type="submission" date="2011-06" db="EMBL/GenBank/DDBJ databases">
        <title>The Genome Sequence of Fusarium oxysporum Fo47.</title>
        <authorList>
            <consortium name="The Broad Institute Genome Sequencing Platform"/>
            <person name="Ma L.-J."/>
            <person name="Gale L.R."/>
            <person name="Schwartz D.C."/>
            <person name="Zhou S."/>
            <person name="Corby-Kistler H."/>
            <person name="Young S.K."/>
            <person name="Zeng Q."/>
            <person name="Gargeya S."/>
            <person name="Fitzgerald M."/>
            <person name="Haas B."/>
            <person name="Abouelleil A."/>
            <person name="Alvarado L."/>
            <person name="Arachchi H.M."/>
            <person name="Berlin A."/>
            <person name="Brown A."/>
            <person name="Chapman S.B."/>
            <person name="Chen Z."/>
            <person name="Dunbar C."/>
            <person name="Freedman E."/>
            <person name="Gearin G."/>
            <person name="Gellesch M."/>
            <person name="Goldberg J."/>
            <person name="Griggs A."/>
            <person name="Gujja S."/>
            <person name="Heiman D."/>
            <person name="Howarth C."/>
            <person name="Larson L."/>
            <person name="Lui A."/>
            <person name="MacDonald P.J.P."/>
            <person name="Mehta T."/>
            <person name="Montmayeur A."/>
            <person name="Murphy C."/>
            <person name="Neiman D."/>
            <person name="Pearson M."/>
            <person name="Priest M."/>
            <person name="Roberts A."/>
            <person name="Saif S."/>
            <person name="Shea T."/>
            <person name="Shenoy N."/>
            <person name="Sisk P."/>
            <person name="Stolte C."/>
            <person name="Sykes S."/>
            <person name="Wortman J."/>
            <person name="Nusbaum C."/>
            <person name="Birren B."/>
        </authorList>
    </citation>
    <scope>NUCLEOTIDE SEQUENCE [LARGE SCALE GENOMIC DNA]</scope>
    <source>
        <strain evidence="1">Fo47</strain>
    </source>
</reference>
<name>W9JGI5_FUSOX</name>
<evidence type="ECO:0000313" key="1">
    <source>
        <dbReference type="EMBL" id="EWZ28750.1"/>
    </source>
</evidence>
<organism evidence="1">
    <name type="scientific">Fusarium oxysporum Fo47</name>
    <dbReference type="NCBI Taxonomy" id="660027"/>
    <lineage>
        <taxon>Eukaryota</taxon>
        <taxon>Fungi</taxon>
        <taxon>Dikarya</taxon>
        <taxon>Ascomycota</taxon>
        <taxon>Pezizomycotina</taxon>
        <taxon>Sordariomycetes</taxon>
        <taxon>Hypocreomycetidae</taxon>
        <taxon>Hypocreales</taxon>
        <taxon>Nectriaceae</taxon>
        <taxon>Fusarium</taxon>
        <taxon>Fusarium oxysporum species complex</taxon>
    </lineage>
</organism>
<protein>
    <submittedName>
        <fullName evidence="1">Uncharacterized protein</fullName>
    </submittedName>
</protein>
<dbReference type="HOGENOM" id="CLU_2263927_0_0_1"/>
<accession>W9JGI5</accession>